<proteinExistence type="predicted"/>
<sequence length="60" mass="6372">MKALLIVLWTLAAGIVLFLIVRNRITRMTQDLAARGTSETGGPPDESGPPKTPPDPPPPP</sequence>
<feature type="compositionally biased region" description="Pro residues" evidence="1">
    <location>
        <begin position="46"/>
        <end position="60"/>
    </location>
</feature>
<dbReference type="OrthoDB" id="8005482at2"/>
<comment type="caution">
    <text evidence="2">The sequence shown here is derived from an EMBL/GenBank/DDBJ whole genome shotgun (WGS) entry which is preliminary data.</text>
</comment>
<evidence type="ECO:0000313" key="3">
    <source>
        <dbReference type="Proteomes" id="UP000286997"/>
    </source>
</evidence>
<name>A0A437PHR6_9HYPH</name>
<dbReference type="EMBL" id="SACP01000001">
    <property type="protein sequence ID" value="RVU21812.1"/>
    <property type="molecule type" value="Genomic_DNA"/>
</dbReference>
<evidence type="ECO:0000313" key="2">
    <source>
        <dbReference type="EMBL" id="RVU21812.1"/>
    </source>
</evidence>
<evidence type="ECO:0000256" key="1">
    <source>
        <dbReference type="SAM" id="MobiDB-lite"/>
    </source>
</evidence>
<dbReference type="Proteomes" id="UP000286997">
    <property type="component" value="Unassembled WGS sequence"/>
</dbReference>
<accession>A0A437PHR6</accession>
<keyword evidence="3" id="KW-1185">Reference proteome</keyword>
<dbReference type="RefSeq" id="WP_127727055.1">
    <property type="nucleotide sequence ID" value="NZ_SACP01000001.1"/>
</dbReference>
<feature type="region of interest" description="Disordered" evidence="1">
    <location>
        <begin position="32"/>
        <end position="60"/>
    </location>
</feature>
<gene>
    <name evidence="2" type="ORF">EOE48_01835</name>
</gene>
<dbReference type="AlphaFoldDB" id="A0A437PHR6"/>
<protein>
    <submittedName>
        <fullName evidence="2">Uncharacterized protein</fullName>
    </submittedName>
</protein>
<organism evidence="2 3">
    <name type="scientific">Methylobacterium oryzihabitans</name>
    <dbReference type="NCBI Taxonomy" id="2499852"/>
    <lineage>
        <taxon>Bacteria</taxon>
        <taxon>Pseudomonadati</taxon>
        <taxon>Pseudomonadota</taxon>
        <taxon>Alphaproteobacteria</taxon>
        <taxon>Hyphomicrobiales</taxon>
        <taxon>Methylobacteriaceae</taxon>
        <taxon>Methylobacterium</taxon>
    </lineage>
</organism>
<reference evidence="2 3" key="1">
    <citation type="submission" date="2019-01" db="EMBL/GenBank/DDBJ databases">
        <authorList>
            <person name="Chen W.-M."/>
        </authorList>
    </citation>
    <scope>NUCLEOTIDE SEQUENCE [LARGE SCALE GENOMIC DNA]</scope>
    <source>
        <strain evidence="2 3">TER-1</strain>
    </source>
</reference>